<name>A0A6J5DG74_9BURK</name>
<evidence type="ECO:0000259" key="6">
    <source>
        <dbReference type="PROSITE" id="PS50949"/>
    </source>
</evidence>
<dbReference type="SUPFAM" id="SSF53383">
    <property type="entry name" value="PLP-dependent transferases"/>
    <property type="match status" value="1"/>
</dbReference>
<gene>
    <name evidence="7" type="ORF">BPA30113_02138</name>
</gene>
<keyword evidence="2" id="KW-0663">Pyridoxal phosphate</keyword>
<dbReference type="Gene3D" id="1.10.10.10">
    <property type="entry name" value="Winged helix-like DNA-binding domain superfamily/Winged helix DNA-binding domain"/>
    <property type="match status" value="1"/>
</dbReference>
<dbReference type="InterPro" id="IPR000524">
    <property type="entry name" value="Tscrpt_reg_HTH_GntR"/>
</dbReference>
<protein>
    <submittedName>
        <fullName evidence="7">DNA-binding protein</fullName>
    </submittedName>
</protein>
<dbReference type="Proteomes" id="UP000494330">
    <property type="component" value="Unassembled WGS sequence"/>
</dbReference>
<dbReference type="Gene3D" id="3.40.640.10">
    <property type="entry name" value="Type I PLP-dependent aspartate aminotransferase-like (Major domain)"/>
    <property type="match status" value="1"/>
</dbReference>
<keyword evidence="8" id="KW-1185">Reference proteome</keyword>
<dbReference type="InterPro" id="IPR036388">
    <property type="entry name" value="WH-like_DNA-bd_sf"/>
</dbReference>
<dbReference type="Pfam" id="PF00392">
    <property type="entry name" value="GntR"/>
    <property type="match status" value="1"/>
</dbReference>
<dbReference type="SUPFAM" id="SSF46785">
    <property type="entry name" value="Winged helix' DNA-binding domain"/>
    <property type="match status" value="1"/>
</dbReference>
<keyword evidence="3" id="KW-0805">Transcription regulation</keyword>
<evidence type="ECO:0000256" key="3">
    <source>
        <dbReference type="ARBA" id="ARBA00023015"/>
    </source>
</evidence>
<proteinExistence type="inferred from homology"/>
<dbReference type="AlphaFoldDB" id="A0A6J5DG74"/>
<dbReference type="GO" id="GO:0003677">
    <property type="term" value="F:DNA binding"/>
    <property type="evidence" value="ECO:0007669"/>
    <property type="project" value="UniProtKB-KW"/>
</dbReference>
<dbReference type="GO" id="GO:0003700">
    <property type="term" value="F:DNA-binding transcription factor activity"/>
    <property type="evidence" value="ECO:0007669"/>
    <property type="project" value="InterPro"/>
</dbReference>
<dbReference type="InterPro" id="IPR036390">
    <property type="entry name" value="WH_DNA-bd_sf"/>
</dbReference>
<dbReference type="SMART" id="SM00345">
    <property type="entry name" value="HTH_GNTR"/>
    <property type="match status" value="1"/>
</dbReference>
<reference evidence="7 8" key="1">
    <citation type="submission" date="2019-09" db="EMBL/GenBank/DDBJ databases">
        <authorList>
            <person name="Depoorter E."/>
        </authorList>
    </citation>
    <scope>NUCLEOTIDE SEQUENCE [LARGE SCALE GENOMIC DNA]</scope>
    <source>
        <strain evidence="7">LMG 30113</strain>
    </source>
</reference>
<evidence type="ECO:0000256" key="4">
    <source>
        <dbReference type="ARBA" id="ARBA00023125"/>
    </source>
</evidence>
<dbReference type="PANTHER" id="PTHR46577">
    <property type="entry name" value="HTH-TYPE TRANSCRIPTIONAL REGULATORY PROTEIN GABR"/>
    <property type="match status" value="1"/>
</dbReference>
<dbReference type="PROSITE" id="PS50949">
    <property type="entry name" value="HTH_GNTR"/>
    <property type="match status" value="1"/>
</dbReference>
<feature type="domain" description="HTH gntR-type" evidence="6">
    <location>
        <begin position="66"/>
        <end position="133"/>
    </location>
</feature>
<dbReference type="Pfam" id="PF00155">
    <property type="entry name" value="Aminotran_1_2"/>
    <property type="match status" value="1"/>
</dbReference>
<dbReference type="EMBL" id="CABVQD010000005">
    <property type="protein sequence ID" value="VWB49769.1"/>
    <property type="molecule type" value="Genomic_DNA"/>
</dbReference>
<evidence type="ECO:0000256" key="5">
    <source>
        <dbReference type="ARBA" id="ARBA00023163"/>
    </source>
</evidence>
<dbReference type="InterPro" id="IPR015424">
    <property type="entry name" value="PyrdxlP-dep_Trfase"/>
</dbReference>
<evidence type="ECO:0000313" key="8">
    <source>
        <dbReference type="Proteomes" id="UP000494330"/>
    </source>
</evidence>
<evidence type="ECO:0000313" key="7">
    <source>
        <dbReference type="EMBL" id="VWB49769.1"/>
    </source>
</evidence>
<dbReference type="PRINTS" id="PR00035">
    <property type="entry name" value="HTHGNTR"/>
</dbReference>
<dbReference type="InterPro" id="IPR004839">
    <property type="entry name" value="Aminotransferase_I/II_large"/>
</dbReference>
<sequence length="532" mass="57544">MQTIVVATRYHEKRQSTVNLWCHALPLARYITTLSRCDDPMTTAFPSGAAPLLPLDAPLARTPGAPSLQRQLLRRVRDAILGGAMPAGTRLPGTRALAETLGVSRNTTAAVYEQLVAEGFLQSDRRGTRVVGLSRPAPPRRRAAPPAVAQRLGRIRPSRIGSGESEAFRPGVPALSQFPVDAWRHAIDRALRRAGRDLLGYGDPLGEPALRESIARHLAVTRGVRCDPEQIVITEGAQGAISLCAQLLTNPGDTVWVEEPGYRGARTAMQAADLDVVPMPVDAEGLRADADDWRMRTPRLVYTTPSNQFPTGAVLSISRRLALIDAARRHRAWIIEDDYDSEFRHTGEPIGAMHGLAPDSPVVYLGSFSKTMFPALRIGFLVLPEALLAAVRPVLPEMLRGGTRHVQLALADFIETGEYGRHLGRMRRLYRDRRRLLLAALDGGLSVPHQIEGGPCGLHVALRLPARYRDRAIVDAARAHGIGPFPLSGFSIDAASAGNGLVLGFGNTSADAFEPMLRMLSAIAERVGGGEG</sequence>
<keyword evidence="4 7" id="KW-0238">DNA-binding</keyword>
<dbReference type="PANTHER" id="PTHR46577:SF1">
    <property type="entry name" value="HTH-TYPE TRANSCRIPTIONAL REGULATORY PROTEIN GABR"/>
    <property type="match status" value="1"/>
</dbReference>
<comment type="similarity">
    <text evidence="1">In the C-terminal section; belongs to the class-I pyridoxal-phosphate-dependent aminotransferase family.</text>
</comment>
<dbReference type="CDD" id="cd07377">
    <property type="entry name" value="WHTH_GntR"/>
    <property type="match status" value="1"/>
</dbReference>
<evidence type="ECO:0000256" key="2">
    <source>
        <dbReference type="ARBA" id="ARBA00022898"/>
    </source>
</evidence>
<accession>A0A6J5DG74</accession>
<dbReference type="InterPro" id="IPR015421">
    <property type="entry name" value="PyrdxlP-dep_Trfase_major"/>
</dbReference>
<evidence type="ECO:0000256" key="1">
    <source>
        <dbReference type="ARBA" id="ARBA00005384"/>
    </source>
</evidence>
<keyword evidence="5" id="KW-0804">Transcription</keyword>
<dbReference type="CDD" id="cd00609">
    <property type="entry name" value="AAT_like"/>
    <property type="match status" value="1"/>
</dbReference>
<organism evidence="7 8">
    <name type="scientific">Burkholderia paludis</name>
    <dbReference type="NCBI Taxonomy" id="1506587"/>
    <lineage>
        <taxon>Bacteria</taxon>
        <taxon>Pseudomonadati</taxon>
        <taxon>Pseudomonadota</taxon>
        <taxon>Betaproteobacteria</taxon>
        <taxon>Burkholderiales</taxon>
        <taxon>Burkholderiaceae</taxon>
        <taxon>Burkholderia</taxon>
        <taxon>Burkholderia cepacia complex</taxon>
    </lineage>
</organism>
<dbReference type="GO" id="GO:0030170">
    <property type="term" value="F:pyridoxal phosphate binding"/>
    <property type="evidence" value="ECO:0007669"/>
    <property type="project" value="InterPro"/>
</dbReference>
<dbReference type="InterPro" id="IPR051446">
    <property type="entry name" value="HTH_trans_reg/aminotransferase"/>
</dbReference>